<evidence type="ECO:0000313" key="1">
    <source>
        <dbReference type="EMBL" id="KZP10960.1"/>
    </source>
</evidence>
<feature type="non-terminal residue" evidence="1">
    <location>
        <position position="1"/>
    </location>
</feature>
<keyword evidence="2" id="KW-1185">Reference proteome</keyword>
<protein>
    <submittedName>
        <fullName evidence="1">Uncharacterized protein</fullName>
    </submittedName>
</protein>
<dbReference type="Proteomes" id="UP000076532">
    <property type="component" value="Unassembled WGS sequence"/>
</dbReference>
<gene>
    <name evidence="1" type="ORF">FIBSPDRAFT_663930</name>
</gene>
<dbReference type="OrthoDB" id="3064439at2759"/>
<proteinExistence type="predicted"/>
<dbReference type="EMBL" id="KV417670">
    <property type="protein sequence ID" value="KZP10960.1"/>
    <property type="molecule type" value="Genomic_DNA"/>
</dbReference>
<accession>A0A165ZV48</accession>
<dbReference type="AlphaFoldDB" id="A0A165ZV48"/>
<organism evidence="1 2">
    <name type="scientific">Athelia psychrophila</name>
    <dbReference type="NCBI Taxonomy" id="1759441"/>
    <lineage>
        <taxon>Eukaryota</taxon>
        <taxon>Fungi</taxon>
        <taxon>Dikarya</taxon>
        <taxon>Basidiomycota</taxon>
        <taxon>Agaricomycotina</taxon>
        <taxon>Agaricomycetes</taxon>
        <taxon>Agaricomycetidae</taxon>
        <taxon>Atheliales</taxon>
        <taxon>Atheliaceae</taxon>
        <taxon>Athelia</taxon>
    </lineage>
</organism>
<sequence length="111" mass="12637">SWLAGLHWIRDLNIPGFMSGLTLLQTAHNLTLLQILEPPTAEAISTWMYGNPKLGAQWALTKMGFKIHDGKFMEAAVKIVYKHMDGYMTEEDKELMAFGQIFNEHILCKDI</sequence>
<name>A0A165ZV48_9AGAM</name>
<evidence type="ECO:0000313" key="2">
    <source>
        <dbReference type="Proteomes" id="UP000076532"/>
    </source>
</evidence>
<feature type="non-terminal residue" evidence="1">
    <location>
        <position position="111"/>
    </location>
</feature>
<reference evidence="1 2" key="1">
    <citation type="journal article" date="2016" name="Mol. Biol. Evol.">
        <title>Comparative Genomics of Early-Diverging Mushroom-Forming Fungi Provides Insights into the Origins of Lignocellulose Decay Capabilities.</title>
        <authorList>
            <person name="Nagy L.G."/>
            <person name="Riley R."/>
            <person name="Tritt A."/>
            <person name="Adam C."/>
            <person name="Daum C."/>
            <person name="Floudas D."/>
            <person name="Sun H."/>
            <person name="Yadav J.S."/>
            <person name="Pangilinan J."/>
            <person name="Larsson K.H."/>
            <person name="Matsuura K."/>
            <person name="Barry K."/>
            <person name="Labutti K."/>
            <person name="Kuo R."/>
            <person name="Ohm R.A."/>
            <person name="Bhattacharya S.S."/>
            <person name="Shirouzu T."/>
            <person name="Yoshinaga Y."/>
            <person name="Martin F.M."/>
            <person name="Grigoriev I.V."/>
            <person name="Hibbett D.S."/>
        </authorList>
    </citation>
    <scope>NUCLEOTIDE SEQUENCE [LARGE SCALE GENOMIC DNA]</scope>
    <source>
        <strain evidence="1 2">CBS 109695</strain>
    </source>
</reference>